<sequence>MTTTDQLRAARAVLEAAGYVVLKKKSYDDIQRKRQRAETLLAAERDHQKSLYAWMSQHFEEERRLRERLVFVYGVARAHGAPVAELHSPEGAIQQAEDANGGIITEITISDLIIRSLSAAVYEDYVDEETGDELCRVVPGTEDFGLVELFVPVESMGLISFNKPVDLTVKVAQPESRDIRKVEAPEATFDYGDVEVGTGAPDPNVDFNVTVTEPEQAAEYPGVASKDITKMESPAYHPEPQPCTPEHEDEQKADPVAQETSMFEFDDIRFDDDDDFEKEASDD</sequence>
<feature type="region of interest" description="Disordered" evidence="1">
    <location>
        <begin position="215"/>
        <end position="283"/>
    </location>
</feature>
<organism evidence="2 3">
    <name type="scientific">Gordonia phage Stormageddon</name>
    <dbReference type="NCBI Taxonomy" id="2656541"/>
    <lineage>
        <taxon>Viruses</taxon>
        <taxon>Duplodnaviria</taxon>
        <taxon>Heunggongvirae</taxon>
        <taxon>Uroviricota</taxon>
        <taxon>Caudoviricetes</taxon>
        <taxon>Stormageddonvirus</taxon>
        <taxon>Stormageddonvirus Stormageddon</taxon>
    </lineage>
</organism>
<accession>A0A649VSI6</accession>
<gene>
    <name evidence="2" type="primary">93</name>
    <name evidence="2" type="ORF">SEA_STORMAGEDDON_93</name>
</gene>
<evidence type="ECO:0000313" key="3">
    <source>
        <dbReference type="Proteomes" id="UP000423065"/>
    </source>
</evidence>
<evidence type="ECO:0000313" key="2">
    <source>
        <dbReference type="EMBL" id="QGJ94955.1"/>
    </source>
</evidence>
<dbReference type="Proteomes" id="UP000423065">
    <property type="component" value="Segment"/>
</dbReference>
<dbReference type="EMBL" id="MN586040">
    <property type="protein sequence ID" value="QGJ94955.1"/>
    <property type="molecule type" value="Genomic_DNA"/>
</dbReference>
<dbReference type="KEGG" id="vg:64766802"/>
<keyword evidence="3" id="KW-1185">Reference proteome</keyword>
<reference evidence="2 3" key="1">
    <citation type="submission" date="2019-10" db="EMBL/GenBank/DDBJ databases">
        <authorList>
            <person name="Garlena R.A."/>
            <person name="Russell D.A."/>
            <person name="Pope W.H."/>
            <person name="Jacobs-Sera D."/>
            <person name="Hatfull G.F."/>
        </authorList>
    </citation>
    <scope>NUCLEOTIDE SEQUENCE [LARGE SCALE GENOMIC DNA]</scope>
</reference>
<dbReference type="GeneID" id="64766802"/>
<protein>
    <submittedName>
        <fullName evidence="2">Uncharacterized protein</fullName>
    </submittedName>
</protein>
<name>A0A649VSI6_9CAUD</name>
<proteinExistence type="predicted"/>
<feature type="compositionally biased region" description="Acidic residues" evidence="1">
    <location>
        <begin position="269"/>
        <end position="283"/>
    </location>
</feature>
<evidence type="ECO:0000256" key="1">
    <source>
        <dbReference type="SAM" id="MobiDB-lite"/>
    </source>
</evidence>
<dbReference type="RefSeq" id="YP_010059568.1">
    <property type="nucleotide sequence ID" value="NC_054726.1"/>
</dbReference>